<dbReference type="GO" id="GO:0002939">
    <property type="term" value="P:tRNA N1-guanine methylation"/>
    <property type="evidence" value="ECO:0007669"/>
    <property type="project" value="TreeGrafter"/>
</dbReference>
<dbReference type="InterPro" id="IPR056744">
    <property type="entry name" value="TRM5/TYW2-like_N"/>
</dbReference>
<dbReference type="Gene3D" id="3.30.300.110">
    <property type="entry name" value="Met-10+ protein-like domains"/>
    <property type="match status" value="1"/>
</dbReference>
<dbReference type="AlphaFoldDB" id="A0A497JJF5"/>
<dbReference type="InterPro" id="IPR040601">
    <property type="entry name" value="Trm5a/b_N"/>
</dbReference>
<keyword evidence="5" id="KW-0949">S-adenosyl-L-methionine</keyword>
<evidence type="ECO:0000256" key="8">
    <source>
        <dbReference type="ARBA" id="ARBA00033392"/>
    </source>
</evidence>
<dbReference type="SUPFAM" id="SSF53335">
    <property type="entry name" value="S-adenosyl-L-methionine-dependent methyltransferases"/>
    <property type="match status" value="1"/>
</dbReference>
<dbReference type="Proteomes" id="UP000278031">
    <property type="component" value="Unassembled WGS sequence"/>
</dbReference>
<keyword evidence="4" id="KW-0808">Transferase</keyword>
<dbReference type="PANTHER" id="PTHR23245:SF36">
    <property type="entry name" value="TRNA (GUANINE(37)-N1)-METHYLTRANSFERASE"/>
    <property type="match status" value="1"/>
</dbReference>
<sequence>MKKSEKSLCIVVPKKRAEEVIKFLDKLGLRKKELKPKKENEFVLVPIVSKNEEIKKLGFEIKSEVFEAHKKTAKSLKEALKEVLSEDEIKNVISSYDVIGDIAILQIPKMLKEKERVIAEVLLQNNPKIKTVLKKEAPVGGIFRVPKLKFLAGEKKFETLHKESGCIFKVDISKVFFTPRLQNERMRIAKLIGENEIIAALFAGVGPFPIVFAKHSPMKKAYAIEINPAAYKLLVENIKLNKAEEKIKPILGDVREKVSLIKGKCHRVVMPMPKSSETFFKEGLECLKKEGVIHFYHFVEREKPFEIAETLKKIAKENGYKIKILYKAKVREFSPKIIQIVLDLYAKKEKSLN</sequence>
<dbReference type="Gene3D" id="3.30.70.2580">
    <property type="match status" value="1"/>
</dbReference>
<organism evidence="11 12">
    <name type="scientific">Candidatus Iainarchaeum sp</name>
    <dbReference type="NCBI Taxonomy" id="3101447"/>
    <lineage>
        <taxon>Archaea</taxon>
        <taxon>Candidatus Iainarchaeota</taxon>
        <taxon>Candidatus Iainarchaeia</taxon>
        <taxon>Candidatus Iainarchaeales</taxon>
        <taxon>Candidatus Iainarchaeaceae</taxon>
        <taxon>Candidatus Iainarchaeum</taxon>
    </lineage>
</organism>
<dbReference type="EMBL" id="QMWP01000085">
    <property type="protein sequence ID" value="RLG70070.1"/>
    <property type="molecule type" value="Genomic_DNA"/>
</dbReference>
<dbReference type="Pfam" id="PF02475">
    <property type="entry name" value="TRM5-TYW2_MTfase"/>
    <property type="match status" value="1"/>
</dbReference>
<dbReference type="EC" id="2.1.1.228" evidence="1"/>
<evidence type="ECO:0000256" key="1">
    <source>
        <dbReference type="ARBA" id="ARBA00012807"/>
    </source>
</evidence>
<dbReference type="Pfam" id="PF18093">
    <property type="entry name" value="Trm5_N"/>
    <property type="match status" value="1"/>
</dbReference>
<evidence type="ECO:0000256" key="2">
    <source>
        <dbReference type="ARBA" id="ARBA00022490"/>
    </source>
</evidence>
<protein>
    <recommendedName>
        <fullName evidence="1">tRNA (guanine(37)-N(1))-methyltransferase</fullName>
        <ecNumber evidence="1">2.1.1.228</ecNumber>
    </recommendedName>
    <alternativeName>
        <fullName evidence="7">M1G-methyltransferase</fullName>
    </alternativeName>
    <alternativeName>
        <fullName evidence="8">tRNA [GM37] methyltransferase</fullName>
    </alternativeName>
</protein>
<dbReference type="PROSITE" id="PS51684">
    <property type="entry name" value="SAM_MT_TRM5_TYW2"/>
    <property type="match status" value="1"/>
</dbReference>
<feature type="domain" description="SAM-dependent methyltransferase TRM5/TYW2-type" evidence="10">
    <location>
        <begin position="96"/>
        <end position="348"/>
    </location>
</feature>
<evidence type="ECO:0000256" key="6">
    <source>
        <dbReference type="ARBA" id="ARBA00022694"/>
    </source>
</evidence>
<name>A0A497JJF5_9ARCH</name>
<dbReference type="Pfam" id="PF25133">
    <property type="entry name" value="TYW2_N_2"/>
    <property type="match status" value="1"/>
</dbReference>
<evidence type="ECO:0000256" key="7">
    <source>
        <dbReference type="ARBA" id="ARBA00029736"/>
    </source>
</evidence>
<dbReference type="InterPro" id="IPR030382">
    <property type="entry name" value="MeTrfase_TRM5/TYW2"/>
</dbReference>
<evidence type="ECO:0000313" key="12">
    <source>
        <dbReference type="Proteomes" id="UP000278031"/>
    </source>
</evidence>
<dbReference type="FunFam" id="3.30.300.110:FF:000001">
    <property type="entry name" value="tRNA (guanine(37)-N1)-methyltransferase"/>
    <property type="match status" value="1"/>
</dbReference>
<dbReference type="GO" id="GO:0052906">
    <property type="term" value="F:tRNA (guanine(37)-N1)-methyltransferase activity"/>
    <property type="evidence" value="ECO:0007669"/>
    <property type="project" value="UniProtKB-EC"/>
</dbReference>
<dbReference type="InterPro" id="IPR029063">
    <property type="entry name" value="SAM-dependent_MTases_sf"/>
</dbReference>
<gene>
    <name evidence="11" type="ORF">DRO04_02410</name>
</gene>
<proteinExistence type="predicted"/>
<evidence type="ECO:0000256" key="5">
    <source>
        <dbReference type="ARBA" id="ARBA00022691"/>
    </source>
</evidence>
<accession>A0A497JJF5</accession>
<evidence type="ECO:0000259" key="10">
    <source>
        <dbReference type="PROSITE" id="PS51684"/>
    </source>
</evidence>
<dbReference type="InterPro" id="IPR056743">
    <property type="entry name" value="TRM5-TYW2-like_MTfase"/>
</dbReference>
<dbReference type="GO" id="GO:0005737">
    <property type="term" value="C:cytoplasm"/>
    <property type="evidence" value="ECO:0007669"/>
    <property type="project" value="TreeGrafter"/>
</dbReference>
<evidence type="ECO:0000256" key="9">
    <source>
        <dbReference type="ARBA" id="ARBA00047783"/>
    </source>
</evidence>
<evidence type="ECO:0000256" key="4">
    <source>
        <dbReference type="ARBA" id="ARBA00022679"/>
    </source>
</evidence>
<dbReference type="CDD" id="cd02440">
    <property type="entry name" value="AdoMet_MTases"/>
    <property type="match status" value="1"/>
</dbReference>
<keyword evidence="2" id="KW-0963">Cytoplasm</keyword>
<comment type="catalytic activity">
    <reaction evidence="9">
        <text>guanosine(37) in tRNA + S-adenosyl-L-methionine = N(1)-methylguanosine(37) in tRNA + S-adenosyl-L-homocysteine + H(+)</text>
        <dbReference type="Rhea" id="RHEA:36899"/>
        <dbReference type="Rhea" id="RHEA-COMP:10145"/>
        <dbReference type="Rhea" id="RHEA-COMP:10147"/>
        <dbReference type="ChEBI" id="CHEBI:15378"/>
        <dbReference type="ChEBI" id="CHEBI:57856"/>
        <dbReference type="ChEBI" id="CHEBI:59789"/>
        <dbReference type="ChEBI" id="CHEBI:73542"/>
        <dbReference type="ChEBI" id="CHEBI:74269"/>
        <dbReference type="EC" id="2.1.1.228"/>
    </reaction>
</comment>
<dbReference type="PANTHER" id="PTHR23245">
    <property type="entry name" value="TRNA METHYLTRANSFERASE"/>
    <property type="match status" value="1"/>
</dbReference>
<evidence type="ECO:0000256" key="3">
    <source>
        <dbReference type="ARBA" id="ARBA00022603"/>
    </source>
</evidence>
<evidence type="ECO:0000313" key="11">
    <source>
        <dbReference type="EMBL" id="RLG70070.1"/>
    </source>
</evidence>
<comment type="caution">
    <text evidence="11">The sequence shown here is derived from an EMBL/GenBank/DDBJ whole genome shotgun (WGS) entry which is preliminary data.</text>
</comment>
<reference evidence="11 12" key="1">
    <citation type="submission" date="2018-06" db="EMBL/GenBank/DDBJ databases">
        <title>Extensive metabolic versatility and redundancy in microbially diverse, dynamic hydrothermal sediments.</title>
        <authorList>
            <person name="Dombrowski N."/>
            <person name="Teske A."/>
            <person name="Baker B.J."/>
        </authorList>
    </citation>
    <scope>NUCLEOTIDE SEQUENCE [LARGE SCALE GENOMIC DNA]</scope>
    <source>
        <strain evidence="11">B51_G17</strain>
    </source>
</reference>
<dbReference type="Gene3D" id="3.40.50.150">
    <property type="entry name" value="Vaccinia Virus protein VP39"/>
    <property type="match status" value="1"/>
</dbReference>
<keyword evidence="3" id="KW-0489">Methyltransferase</keyword>
<keyword evidence="6" id="KW-0819">tRNA processing</keyword>